<evidence type="ECO:0000256" key="3">
    <source>
        <dbReference type="SAM" id="MobiDB-lite"/>
    </source>
</evidence>
<name>A0ABD3GUP6_9MARC</name>
<keyword evidence="7" id="KW-1185">Reference proteome</keyword>
<comment type="caution">
    <text evidence="6">The sequence shown here is derived from an EMBL/GenBank/DDBJ whole genome shotgun (WGS) entry which is preliminary data.</text>
</comment>
<protein>
    <recommendedName>
        <fullName evidence="5">Legume lectin domain-containing protein</fullName>
    </recommendedName>
</protein>
<dbReference type="AlphaFoldDB" id="A0ABD3GUP6"/>
<feature type="transmembrane region" description="Helical" evidence="4">
    <location>
        <begin position="39"/>
        <end position="62"/>
    </location>
</feature>
<keyword evidence="4" id="KW-0812">Transmembrane</keyword>
<dbReference type="PANTHER" id="PTHR32401">
    <property type="entry name" value="CONCANAVALIN A-LIKE LECTIN FAMILY PROTEIN"/>
    <property type="match status" value="1"/>
</dbReference>
<dbReference type="Gene3D" id="2.60.120.200">
    <property type="match status" value="1"/>
</dbReference>
<dbReference type="Proteomes" id="UP001633002">
    <property type="component" value="Unassembled WGS sequence"/>
</dbReference>
<feature type="domain" description="Legume lectin" evidence="5">
    <location>
        <begin position="73"/>
        <end position="316"/>
    </location>
</feature>
<evidence type="ECO:0000256" key="2">
    <source>
        <dbReference type="ARBA" id="ARBA00022734"/>
    </source>
</evidence>
<reference evidence="6 7" key="1">
    <citation type="submission" date="2024-09" db="EMBL/GenBank/DDBJ databases">
        <title>Chromosome-scale assembly of Riccia sorocarpa.</title>
        <authorList>
            <person name="Paukszto L."/>
        </authorList>
    </citation>
    <scope>NUCLEOTIDE SEQUENCE [LARGE SCALE GENOMIC DNA]</scope>
    <source>
        <strain evidence="6">LP-2024</strain>
        <tissue evidence="6">Aerial parts of the thallus</tissue>
    </source>
</reference>
<feature type="compositionally biased region" description="Acidic residues" evidence="3">
    <location>
        <begin position="448"/>
        <end position="478"/>
    </location>
</feature>
<accession>A0ABD3GUP6</accession>
<evidence type="ECO:0000256" key="4">
    <source>
        <dbReference type="SAM" id="Phobius"/>
    </source>
</evidence>
<dbReference type="Pfam" id="PF00139">
    <property type="entry name" value="Lectin_legB"/>
    <property type="match status" value="1"/>
</dbReference>
<dbReference type="SUPFAM" id="SSF49899">
    <property type="entry name" value="Concanavalin A-like lectins/glucanases"/>
    <property type="match status" value="1"/>
</dbReference>
<evidence type="ECO:0000256" key="1">
    <source>
        <dbReference type="ARBA" id="ARBA00007606"/>
    </source>
</evidence>
<dbReference type="EMBL" id="JBJQOH010000007">
    <property type="protein sequence ID" value="KAL3681907.1"/>
    <property type="molecule type" value="Genomic_DNA"/>
</dbReference>
<gene>
    <name evidence="6" type="ORF">R1sor_024863</name>
</gene>
<keyword evidence="4" id="KW-1133">Transmembrane helix</keyword>
<dbReference type="InterPro" id="IPR050258">
    <property type="entry name" value="Leguminous_Lectin"/>
</dbReference>
<keyword evidence="4" id="KW-0472">Membrane</keyword>
<evidence type="ECO:0000313" key="6">
    <source>
        <dbReference type="EMBL" id="KAL3681907.1"/>
    </source>
</evidence>
<comment type="similarity">
    <text evidence="1">Belongs to the leguminous lectin family.</text>
</comment>
<evidence type="ECO:0000259" key="5">
    <source>
        <dbReference type="Pfam" id="PF00139"/>
    </source>
</evidence>
<dbReference type="InterPro" id="IPR001220">
    <property type="entry name" value="Legume_lectin_dom"/>
</dbReference>
<dbReference type="PANTHER" id="PTHR32401:SF48">
    <property type="entry name" value="LEGUME LECTIN DOMAIN-CONTAINING PROTEIN"/>
    <property type="match status" value="1"/>
</dbReference>
<proteinExistence type="inferred from homology"/>
<feature type="region of interest" description="Disordered" evidence="3">
    <location>
        <begin position="439"/>
        <end position="478"/>
    </location>
</feature>
<dbReference type="GO" id="GO:0030246">
    <property type="term" value="F:carbohydrate binding"/>
    <property type="evidence" value="ECO:0007669"/>
    <property type="project" value="UniProtKB-KW"/>
</dbReference>
<organism evidence="6 7">
    <name type="scientific">Riccia sorocarpa</name>
    <dbReference type="NCBI Taxonomy" id="122646"/>
    <lineage>
        <taxon>Eukaryota</taxon>
        <taxon>Viridiplantae</taxon>
        <taxon>Streptophyta</taxon>
        <taxon>Embryophyta</taxon>
        <taxon>Marchantiophyta</taxon>
        <taxon>Marchantiopsida</taxon>
        <taxon>Marchantiidae</taxon>
        <taxon>Marchantiales</taxon>
        <taxon>Ricciaceae</taxon>
        <taxon>Riccia</taxon>
    </lineage>
</organism>
<evidence type="ECO:0000313" key="7">
    <source>
        <dbReference type="Proteomes" id="UP001633002"/>
    </source>
</evidence>
<keyword evidence="2" id="KW-0430">Lectin</keyword>
<sequence>MYVWNRTNSRRETQPQMRILALQWSQSDTVSYENELEDLIVQMFALKLILLLDLLLLLTTAVNGQLEDKMYYFVFSPFEPYFNNSFTYGKAAIGDGYVSLTSDGADREFCSEDTCIGRVYYKTPGRPYKGTGVSFSTNFVFGMFPTTDISSSSTHASGDGIVFFLGTNATWDHGQPDGRFGLFSDGTNFTKASRFFAIEFDTMKNEELEDVDDNHIGLDNNSPFSSYYESANKSNIVLNGGKRIEAWIDYDNTGKKLEVRLAYHQMSMPKPIVPLMSVSYDLDQINLTEFYPGFSASSRKGSQQRHILYTWEFNAHFVWQHDEDVVSTSSSVIGGIVVIGLIWFCCVRYTRFGKQQHARCMDLFGPLFCRSKMVQKASAKNVEGEAVVKKNIEIDDTEDNFKKKSTGGGAGGNEVPNFSFLEDNANINFKTISHIHPMLVNSSKDKNSDEEEVDEDEESDKEDEKTESEEEEEEEDDV</sequence>
<dbReference type="CDD" id="cd06899">
    <property type="entry name" value="lectin_legume_LecRK_Arcelin_ConA"/>
    <property type="match status" value="1"/>
</dbReference>
<dbReference type="InterPro" id="IPR013320">
    <property type="entry name" value="ConA-like_dom_sf"/>
</dbReference>